<proteinExistence type="predicted"/>
<protein>
    <submittedName>
        <fullName evidence="1">Uncharacterized protein</fullName>
    </submittedName>
</protein>
<evidence type="ECO:0000313" key="1">
    <source>
        <dbReference type="EMBL" id="KAI4381678.1"/>
    </source>
</evidence>
<accession>A0ACB9RWC2</accession>
<name>A0ACB9RWC2_9MYRT</name>
<reference evidence="2" key="1">
    <citation type="journal article" date="2023" name="Front. Plant Sci.">
        <title>Chromosomal-level genome assembly of Melastoma candidum provides insights into trichome evolution.</title>
        <authorList>
            <person name="Zhong Y."/>
            <person name="Wu W."/>
            <person name="Sun C."/>
            <person name="Zou P."/>
            <person name="Liu Y."/>
            <person name="Dai S."/>
            <person name="Zhou R."/>
        </authorList>
    </citation>
    <scope>NUCLEOTIDE SEQUENCE [LARGE SCALE GENOMIC DNA]</scope>
</reference>
<evidence type="ECO:0000313" key="2">
    <source>
        <dbReference type="Proteomes" id="UP001057402"/>
    </source>
</evidence>
<dbReference type="EMBL" id="CM042882">
    <property type="protein sequence ID" value="KAI4381678.1"/>
    <property type="molecule type" value="Genomic_DNA"/>
</dbReference>
<gene>
    <name evidence="1" type="ORF">MLD38_007733</name>
</gene>
<organism evidence="1 2">
    <name type="scientific">Melastoma candidum</name>
    <dbReference type="NCBI Taxonomy" id="119954"/>
    <lineage>
        <taxon>Eukaryota</taxon>
        <taxon>Viridiplantae</taxon>
        <taxon>Streptophyta</taxon>
        <taxon>Embryophyta</taxon>
        <taxon>Tracheophyta</taxon>
        <taxon>Spermatophyta</taxon>
        <taxon>Magnoliopsida</taxon>
        <taxon>eudicotyledons</taxon>
        <taxon>Gunneridae</taxon>
        <taxon>Pentapetalae</taxon>
        <taxon>rosids</taxon>
        <taxon>malvids</taxon>
        <taxon>Myrtales</taxon>
        <taxon>Melastomataceae</taxon>
        <taxon>Melastomatoideae</taxon>
        <taxon>Melastomateae</taxon>
        <taxon>Melastoma</taxon>
    </lineage>
</organism>
<keyword evidence="2" id="KW-1185">Reference proteome</keyword>
<dbReference type="Proteomes" id="UP001057402">
    <property type="component" value="Chromosome 3"/>
</dbReference>
<comment type="caution">
    <text evidence="1">The sequence shown here is derived from an EMBL/GenBank/DDBJ whole genome shotgun (WGS) entry which is preliminary data.</text>
</comment>
<sequence length="790" mass="84607">MGIAAPRAASQFKTQHYFTIQASKSMSQDYHDPAALFTGFSSNGFERSSSSATVSAAPDADQHHAPHQIRRDKLRVPGFEFVPDMVGIEEEEPGGIPGYVNSGMLSERFSFGTGTVAAAPASSTELFGQQYISAGFRAPRTQTTESTSDEWYVLKDHPSGGAGVNINAADSAAAMQLFLMNPQPRSPSPSPRPPPHHQTANSASSTLHMLLPNSSNPLQGFNASTSSFGSGAIMPPPPPPQFPWVPDGRGHGVNPNPSVLPGVAVEGQGLSLSLSTSLQHLEAAKAEEYHLGGGDGGNLLFYNNQVLGGGIVGGVSAHHKYPYKNFATPPLHLQSGMASYGASSLGVVNILRNTKYLRAALELLEEFCSVGRGQFRKSKQLNRSNSAPSNSRNQGNATGNNGGGSGGGGGTASSSKEAAAPLSASDRMEHQRRKVKLLSMLDEVDRRYSHYCEQMQMVVNSFDLVMGFGSAVPYTALAQKAMSSHFRCLKDAIAEQLKHSCEILGEKDGAGNAGLSKGETPRLKLLDQSLRQQRAYHQMGMMEQEAWRPQRGLPERSVNILRAWLFEHFLHPYPSDADKHLLARQTGLSRNQVSNWFINARVRLWKPMVEEMYRQEAKEEDDQDLRGDDDPGMNTPTAARASASGQGLAVLPPHSSAVTANAKVPMAAVVLDGDLSSINRQCYPEHQIKLHPIPSFDSLSHVHYGDEACQHGGTLILDYGTMGTNTVPAAQIPTFGSSSIGNGSSNPDDVGSTLIRFGTTAGDVSLTLGLRHAGNMPEKSSFSVTDFGSC</sequence>